<dbReference type="InterPro" id="IPR000015">
    <property type="entry name" value="Fimb_usher"/>
</dbReference>
<feature type="chain" id="PRO_5021411241" evidence="9">
    <location>
        <begin position="34"/>
        <end position="244"/>
    </location>
</feature>
<keyword evidence="3" id="KW-0813">Transport</keyword>
<comment type="subcellular location">
    <subcellularLocation>
        <location evidence="1">Cell outer membrane</location>
        <topology evidence="1">Multi-pass membrane protein</topology>
    </subcellularLocation>
</comment>
<dbReference type="Gene3D" id="3.10.20.410">
    <property type="match status" value="1"/>
</dbReference>
<dbReference type="PANTHER" id="PTHR30451">
    <property type="entry name" value="OUTER MEMBRANE USHER PROTEIN"/>
    <property type="match status" value="1"/>
</dbReference>
<dbReference type="InterPro" id="IPR025885">
    <property type="entry name" value="PapC_N"/>
</dbReference>
<evidence type="ECO:0000313" key="12">
    <source>
        <dbReference type="Proteomes" id="UP000298196"/>
    </source>
</evidence>
<protein>
    <submittedName>
        <fullName evidence="11">Fimbrial assembly protein</fullName>
    </submittedName>
</protein>
<dbReference type="PANTHER" id="PTHR30451:SF21">
    <property type="entry name" value="FIMBRIAL USHER DOMAIN-CONTAINING PROTEIN YDET-RELATED"/>
    <property type="match status" value="1"/>
</dbReference>
<sequence>MNADAYKKIMTLSRIACFIALQCALPAGNTAFAREYFNPALLGIDGPGKELTDLSAFEEGIGQMPGTYRVDVIVNKSSAGVHDVNFVMQKDTAGNTTLQPCFSVDSLREFGIRTDAFPNLAGHGDCANLAAIPQASAEFAFERQQLRLSIPQAAVDSHARGYVAPERLDEGINALLLNYSFSGANTEARRGDMTDSDSYYLSLRPGLNIGPWRIRNYSTWNRNVNGDSADESWDSLYTYAQRNI</sequence>
<comment type="caution">
    <text evidence="11">The sequence shown here is derived from an EMBL/GenBank/DDBJ whole genome shotgun (WGS) entry which is preliminary data.</text>
</comment>
<evidence type="ECO:0000313" key="11">
    <source>
        <dbReference type="EMBL" id="TGD33376.1"/>
    </source>
</evidence>
<dbReference type="Pfam" id="PF00577">
    <property type="entry name" value="Usher"/>
    <property type="match status" value="1"/>
</dbReference>
<keyword evidence="7" id="KW-0472">Membrane</keyword>
<feature type="non-terminal residue" evidence="11">
    <location>
        <position position="244"/>
    </location>
</feature>
<dbReference type="GO" id="GO:0009279">
    <property type="term" value="C:cell outer membrane"/>
    <property type="evidence" value="ECO:0007669"/>
    <property type="project" value="UniProtKB-SubCell"/>
</dbReference>
<keyword evidence="8" id="KW-0998">Cell outer membrane</keyword>
<accession>A0A4Z0KDQ6</accession>
<name>A0A4Z0KDQ6_SALET</name>
<evidence type="ECO:0000256" key="8">
    <source>
        <dbReference type="ARBA" id="ARBA00023237"/>
    </source>
</evidence>
<feature type="signal peptide" evidence="9">
    <location>
        <begin position="1"/>
        <end position="33"/>
    </location>
</feature>
<evidence type="ECO:0000256" key="7">
    <source>
        <dbReference type="ARBA" id="ARBA00023136"/>
    </source>
</evidence>
<evidence type="ECO:0000256" key="1">
    <source>
        <dbReference type="ARBA" id="ARBA00004571"/>
    </source>
</evidence>
<dbReference type="SUPFAM" id="SSF141729">
    <property type="entry name" value="FimD N-terminal domain-like"/>
    <property type="match status" value="1"/>
</dbReference>
<gene>
    <name evidence="11" type="ORF">C9F07_34750</name>
</gene>
<keyword evidence="12" id="KW-1185">Reference proteome</keyword>
<dbReference type="EMBL" id="PYKI01003455">
    <property type="protein sequence ID" value="TGD33376.1"/>
    <property type="molecule type" value="Genomic_DNA"/>
</dbReference>
<dbReference type="Pfam" id="PF13954">
    <property type="entry name" value="PapC_N"/>
    <property type="match status" value="1"/>
</dbReference>
<proteinExistence type="inferred from homology"/>
<keyword evidence="5" id="KW-0812">Transmembrane</keyword>
<organism evidence="11 12">
    <name type="scientific">Salmonella enterica subsp. enterica serovar Poona</name>
    <dbReference type="NCBI Taxonomy" id="436295"/>
    <lineage>
        <taxon>Bacteria</taxon>
        <taxon>Pseudomonadati</taxon>
        <taxon>Pseudomonadota</taxon>
        <taxon>Gammaproteobacteria</taxon>
        <taxon>Enterobacterales</taxon>
        <taxon>Enterobacteriaceae</taxon>
        <taxon>Salmonella</taxon>
    </lineage>
</organism>
<dbReference type="AlphaFoldDB" id="A0A4Z0KDQ6"/>
<dbReference type="Proteomes" id="UP000298196">
    <property type="component" value="Unassembled WGS sequence"/>
</dbReference>
<dbReference type="GO" id="GO:0009297">
    <property type="term" value="P:pilus assembly"/>
    <property type="evidence" value="ECO:0007669"/>
    <property type="project" value="InterPro"/>
</dbReference>
<comment type="similarity">
    <text evidence="2">Belongs to the fimbrial export usher family.</text>
</comment>
<evidence type="ECO:0000256" key="4">
    <source>
        <dbReference type="ARBA" id="ARBA00022558"/>
    </source>
</evidence>
<evidence type="ECO:0000256" key="5">
    <source>
        <dbReference type="ARBA" id="ARBA00022692"/>
    </source>
</evidence>
<reference evidence="11 12" key="1">
    <citation type="submission" date="2018-03" db="EMBL/GenBank/DDBJ databases">
        <title>Non-Typhoidal Salmonella genome sequencing and assembly.</title>
        <authorList>
            <person name="Matchawe C."/>
        </authorList>
    </citation>
    <scope>NUCLEOTIDE SEQUENCE [LARGE SCALE GENOMIC DNA]</scope>
    <source>
        <strain evidence="11 12">22sa</strain>
    </source>
</reference>
<feature type="domain" description="PapC N-terminal" evidence="10">
    <location>
        <begin position="36"/>
        <end position="182"/>
    </location>
</feature>
<evidence type="ECO:0000256" key="2">
    <source>
        <dbReference type="ARBA" id="ARBA00008064"/>
    </source>
</evidence>
<dbReference type="InterPro" id="IPR037224">
    <property type="entry name" value="PapC_N_sf"/>
</dbReference>
<keyword evidence="6 9" id="KW-0732">Signal</keyword>
<keyword evidence="4" id="KW-1029">Fimbrium biogenesis</keyword>
<dbReference type="FunFam" id="3.10.20.410:FF:000001">
    <property type="entry name" value="Fimbrial outer membrane usher protein"/>
    <property type="match status" value="1"/>
</dbReference>
<evidence type="ECO:0000256" key="3">
    <source>
        <dbReference type="ARBA" id="ARBA00022448"/>
    </source>
</evidence>
<dbReference type="GO" id="GO:0015473">
    <property type="term" value="F:fimbrial usher porin activity"/>
    <property type="evidence" value="ECO:0007669"/>
    <property type="project" value="InterPro"/>
</dbReference>
<evidence type="ECO:0000259" key="10">
    <source>
        <dbReference type="Pfam" id="PF13954"/>
    </source>
</evidence>
<evidence type="ECO:0000256" key="9">
    <source>
        <dbReference type="SAM" id="SignalP"/>
    </source>
</evidence>
<evidence type="ECO:0000256" key="6">
    <source>
        <dbReference type="ARBA" id="ARBA00022729"/>
    </source>
</evidence>